<dbReference type="Pfam" id="PF13183">
    <property type="entry name" value="Fer4_8"/>
    <property type="match status" value="1"/>
</dbReference>
<dbReference type="SUPFAM" id="SSF46548">
    <property type="entry name" value="alpha-helical ferredoxin"/>
    <property type="match status" value="1"/>
</dbReference>
<dbReference type="EMBL" id="JAFBEV010000009">
    <property type="protein sequence ID" value="MBM7657912.1"/>
    <property type="molecule type" value="Genomic_DNA"/>
</dbReference>
<dbReference type="PANTHER" id="PTHR47153">
    <property type="entry name" value="LACTATE UTILIZATION PROTEIN B"/>
    <property type="match status" value="1"/>
</dbReference>
<keyword evidence="3" id="KW-0408">Iron</keyword>
<evidence type="ECO:0000256" key="2">
    <source>
        <dbReference type="ARBA" id="ARBA00022723"/>
    </source>
</evidence>
<keyword evidence="2" id="KW-0479">Metal-binding</keyword>
<dbReference type="PROSITE" id="PS51379">
    <property type="entry name" value="4FE4S_FER_2"/>
    <property type="match status" value="1"/>
</dbReference>
<dbReference type="Proteomes" id="UP000823201">
    <property type="component" value="Unassembled WGS sequence"/>
</dbReference>
<keyword evidence="8" id="KW-1185">Reference proteome</keyword>
<feature type="region of interest" description="Disordered" evidence="5">
    <location>
        <begin position="441"/>
        <end position="491"/>
    </location>
</feature>
<dbReference type="SUPFAM" id="SSF100950">
    <property type="entry name" value="NagB/RpiA/CoA transferase-like"/>
    <property type="match status" value="1"/>
</dbReference>
<dbReference type="InterPro" id="IPR024569">
    <property type="entry name" value="LutB_C"/>
</dbReference>
<dbReference type="InterPro" id="IPR037171">
    <property type="entry name" value="NagB/RpiA_transferase-like"/>
</dbReference>
<keyword evidence="1" id="KW-0004">4Fe-4S</keyword>
<dbReference type="InterPro" id="IPR017896">
    <property type="entry name" value="4Fe4S_Fe-S-bd"/>
</dbReference>
<reference evidence="7 8" key="1">
    <citation type="submission" date="2021-01" db="EMBL/GenBank/DDBJ databases">
        <title>Genomic Encyclopedia of Type Strains, Phase IV (KMG-IV): sequencing the most valuable type-strain genomes for metagenomic binning, comparative biology and taxonomic classification.</title>
        <authorList>
            <person name="Goeker M."/>
        </authorList>
    </citation>
    <scope>NUCLEOTIDE SEQUENCE [LARGE SCALE GENOMIC DNA]</scope>
    <source>
        <strain evidence="7 8">DSM 100968</strain>
    </source>
</reference>
<dbReference type="PROSITE" id="PS00198">
    <property type="entry name" value="4FE4S_FER_1"/>
    <property type="match status" value="1"/>
</dbReference>
<dbReference type="Pfam" id="PF02589">
    <property type="entry name" value="LUD_dom"/>
    <property type="match status" value="1"/>
</dbReference>
<evidence type="ECO:0000256" key="3">
    <source>
        <dbReference type="ARBA" id="ARBA00023004"/>
    </source>
</evidence>
<accession>A0ABS2QAA8</accession>
<dbReference type="NCBIfam" id="TIGR00273">
    <property type="entry name" value="LutB/LldF family L-lactate oxidation iron-sulfur protein"/>
    <property type="match status" value="1"/>
</dbReference>
<evidence type="ECO:0000256" key="1">
    <source>
        <dbReference type="ARBA" id="ARBA00022485"/>
    </source>
</evidence>
<proteinExistence type="predicted"/>
<dbReference type="InterPro" id="IPR024185">
    <property type="entry name" value="FTHF_cligase-like_sf"/>
</dbReference>
<evidence type="ECO:0000313" key="7">
    <source>
        <dbReference type="EMBL" id="MBM7657912.1"/>
    </source>
</evidence>
<dbReference type="InterPro" id="IPR004452">
    <property type="entry name" value="LutB/LldF"/>
</dbReference>
<dbReference type="InterPro" id="IPR003741">
    <property type="entry name" value="LUD_dom"/>
</dbReference>
<sequence>MPMKVGNLPFFEGVDKAISNTYMVNAVSSAQDGLREKKLKATVGDETLGDWEEWRRAGEEIRQFTLNHLDYYLKQLSDNFAARGGHVYFAQTVEEAQNYVRKIVRSKNAKNIVKSKSMVTEEISLNEALEAEGCDVLETDLAEFILQVDKDRPSHIVVPSVHKDRRKVREAFQKLGYSGSDEPKELAAFARKTLREKFLHADVGITGCNFAVADTGSICLVTNEGNANMVTSYPETQITVMGMERLVPSWKELDVLVTLLCRSSVGQRLTTYVTDITPADQTDTVDGPKDFHLVIVDAGRSRALGTEFQPALQCIRCAACLNVCPVYRHIGGHAYGSIYPGPIGAVLSPILGGYKEYGKLPYASSLCAACTEACPVRIPLHELLIKHRQKYVAGAGHPQTGEKIAMKAFGIGAKSPFLFKAGMKMAPIFLKPLVHDGSISKGPGPMKPWTHGRDLPAPSKENFREWFKKHQAEAGNPPTTVNADGSRSEAK</sequence>
<evidence type="ECO:0000313" key="8">
    <source>
        <dbReference type="Proteomes" id="UP000823201"/>
    </source>
</evidence>
<feature type="domain" description="4Fe-4S ferredoxin-type" evidence="6">
    <location>
        <begin position="304"/>
        <end position="335"/>
    </location>
</feature>
<evidence type="ECO:0000256" key="4">
    <source>
        <dbReference type="ARBA" id="ARBA00023014"/>
    </source>
</evidence>
<dbReference type="Gene3D" id="3.40.50.10420">
    <property type="entry name" value="NagB/RpiA/CoA transferase-like"/>
    <property type="match status" value="1"/>
</dbReference>
<comment type="caution">
    <text evidence="7">The sequence shown here is derived from an EMBL/GenBank/DDBJ whole genome shotgun (WGS) entry which is preliminary data.</text>
</comment>
<evidence type="ECO:0000256" key="5">
    <source>
        <dbReference type="SAM" id="MobiDB-lite"/>
    </source>
</evidence>
<organism evidence="7 8">
    <name type="scientific">Sporolactobacillus spathodeae</name>
    <dbReference type="NCBI Taxonomy" id="1465502"/>
    <lineage>
        <taxon>Bacteria</taxon>
        <taxon>Bacillati</taxon>
        <taxon>Bacillota</taxon>
        <taxon>Bacilli</taxon>
        <taxon>Bacillales</taxon>
        <taxon>Sporolactobacillaceae</taxon>
        <taxon>Sporolactobacillus</taxon>
    </lineage>
</organism>
<dbReference type="Pfam" id="PF11870">
    <property type="entry name" value="LutB_C"/>
    <property type="match status" value="1"/>
</dbReference>
<evidence type="ECO:0000259" key="6">
    <source>
        <dbReference type="PROSITE" id="PS51379"/>
    </source>
</evidence>
<gene>
    <name evidence="7" type="ORF">JOC27_001362</name>
</gene>
<protein>
    <submittedName>
        <fullName evidence="7">L-lactate dehydrogenase complex protein LldF</fullName>
    </submittedName>
</protein>
<keyword evidence="4" id="KW-0411">Iron-sulfur</keyword>
<dbReference type="InterPro" id="IPR017900">
    <property type="entry name" value="4Fe4S_Fe_S_CS"/>
</dbReference>
<feature type="compositionally biased region" description="Basic and acidic residues" evidence="5">
    <location>
        <begin position="461"/>
        <end position="472"/>
    </location>
</feature>
<name>A0ABS2QAA8_9BACL</name>
<dbReference type="PANTHER" id="PTHR47153:SF2">
    <property type="entry name" value="LACTATE UTILIZATION PROTEIN B"/>
    <property type="match status" value="1"/>
</dbReference>
<dbReference type="RefSeq" id="WP_205006247.1">
    <property type="nucleotide sequence ID" value="NZ_CBCRXA010000009.1"/>
</dbReference>